<evidence type="ECO:0000313" key="2">
    <source>
        <dbReference type="Proteomes" id="UP000244929"/>
    </source>
</evidence>
<dbReference type="AlphaFoldDB" id="A0A2S1R1T5"/>
<protein>
    <recommendedName>
        <fullName evidence="3">2'-5' RNA ligase</fullName>
    </recommendedName>
</protein>
<reference evidence="1 2" key="1">
    <citation type="submission" date="2018-04" db="EMBL/GenBank/DDBJ databases">
        <title>Genome sequencing of Flavobacterium sp. HYN0059.</title>
        <authorList>
            <person name="Yi H."/>
            <person name="Baek C."/>
        </authorList>
    </citation>
    <scope>NUCLEOTIDE SEQUENCE [LARGE SCALE GENOMIC DNA]</scope>
    <source>
        <strain evidence="1 2">HYN0059</strain>
    </source>
</reference>
<dbReference type="EMBL" id="CP029186">
    <property type="protein sequence ID" value="AWH86577.1"/>
    <property type="molecule type" value="Genomic_DNA"/>
</dbReference>
<dbReference type="OrthoDB" id="1360323at2"/>
<evidence type="ECO:0008006" key="3">
    <source>
        <dbReference type="Google" id="ProtNLM"/>
    </source>
</evidence>
<dbReference type="Pfam" id="PF13563">
    <property type="entry name" value="2_5_RNA_ligase2"/>
    <property type="match status" value="1"/>
</dbReference>
<dbReference type="SUPFAM" id="SSF55144">
    <property type="entry name" value="LigT-like"/>
    <property type="match status" value="1"/>
</dbReference>
<evidence type="ECO:0000313" key="1">
    <source>
        <dbReference type="EMBL" id="AWH86577.1"/>
    </source>
</evidence>
<sequence>MGSKRIYNQAALFGPLYAYLVVLSPPPGVIDAIAAIKQEMNSIVDIGERNLHSKAHITLFDRLTDDAGLAETVKTLISTDAAFNVTIAGWGTFDHGHSVTVYLKIANPERIVALAEKLKSKASTPHISLAKKLPYATFEKLQPFLQNLNFTAVWKCDEVLVLRKLMSEKHLGFKESFYIPLRTQ</sequence>
<dbReference type="RefSeq" id="WP_108779300.1">
    <property type="nucleotide sequence ID" value="NZ_CP029186.1"/>
</dbReference>
<dbReference type="KEGG" id="falb:HYN59_16330"/>
<accession>A0A2S1R1T5</accession>
<dbReference type="Gene3D" id="3.90.1140.10">
    <property type="entry name" value="Cyclic phosphodiesterase"/>
    <property type="match status" value="1"/>
</dbReference>
<proteinExistence type="predicted"/>
<dbReference type="InterPro" id="IPR009097">
    <property type="entry name" value="Cyclic_Pdiesterase"/>
</dbReference>
<dbReference type="Proteomes" id="UP000244929">
    <property type="component" value="Chromosome"/>
</dbReference>
<name>A0A2S1R1T5_9FLAO</name>
<keyword evidence="2" id="KW-1185">Reference proteome</keyword>
<organism evidence="1 2">
    <name type="scientific">Flavobacterium album</name>
    <dbReference type="NCBI Taxonomy" id="2175091"/>
    <lineage>
        <taxon>Bacteria</taxon>
        <taxon>Pseudomonadati</taxon>
        <taxon>Bacteroidota</taxon>
        <taxon>Flavobacteriia</taxon>
        <taxon>Flavobacteriales</taxon>
        <taxon>Flavobacteriaceae</taxon>
        <taxon>Flavobacterium</taxon>
    </lineage>
</organism>
<gene>
    <name evidence="1" type="ORF">HYN59_16330</name>
</gene>